<reference evidence="2 3" key="1">
    <citation type="submission" date="2022-03" db="EMBL/GenBank/DDBJ databases">
        <title>Agromyces sp. isolated from the gut of P. brevitarsis seulensis larvae.</title>
        <authorList>
            <person name="Won M."/>
            <person name="Kwon S.-W."/>
        </authorList>
    </citation>
    <scope>NUCLEOTIDE SEQUENCE [LARGE SCALE GENOMIC DNA]</scope>
    <source>
        <strain evidence="2 3">KACC 16215</strain>
    </source>
</reference>
<dbReference type="Gene3D" id="2.40.37.20">
    <property type="entry name" value="D-serine dehydratase-like domain"/>
    <property type="match status" value="1"/>
</dbReference>
<evidence type="ECO:0000313" key="3">
    <source>
        <dbReference type="Proteomes" id="UP000831304"/>
    </source>
</evidence>
<dbReference type="InterPro" id="IPR051466">
    <property type="entry name" value="D-amino_acid_metab_enzyme"/>
</dbReference>
<dbReference type="InterPro" id="IPR042208">
    <property type="entry name" value="D-ser_dehydrat-like_sf"/>
</dbReference>
<organism evidence="2 3">
    <name type="scientific">Agromyces soli</name>
    <dbReference type="NCBI Taxonomy" id="659012"/>
    <lineage>
        <taxon>Bacteria</taxon>
        <taxon>Bacillati</taxon>
        <taxon>Actinomycetota</taxon>
        <taxon>Actinomycetes</taxon>
        <taxon>Micrococcales</taxon>
        <taxon>Microbacteriaceae</taxon>
        <taxon>Agromyces</taxon>
    </lineage>
</organism>
<dbReference type="InterPro" id="IPR029066">
    <property type="entry name" value="PLP-binding_barrel"/>
</dbReference>
<feature type="domain" description="D-serine dehydratase-like" evidence="1">
    <location>
        <begin position="738"/>
        <end position="834"/>
    </location>
</feature>
<gene>
    <name evidence="2" type="ORF">MTP13_05140</name>
</gene>
<dbReference type="Pfam" id="PF14031">
    <property type="entry name" value="D-ser_dehydrat"/>
    <property type="match status" value="1"/>
</dbReference>
<dbReference type="Gene3D" id="3.20.20.10">
    <property type="entry name" value="Alanine racemase"/>
    <property type="match status" value="1"/>
</dbReference>
<dbReference type="EC" id="5.1.1.1" evidence="2"/>
<accession>A0ABY4AZH9</accession>
<sequence>MRAAVAVAAIPVPVGIPIGGNARADKGARGVHDPVTVTVLAVEGEGGTIALAQLDLIGLSTGLLEAVDVGVRAAAGGSAIEVVLCATHTHSAPDVLRGFGFDDHDYAAVDAWEAVASEIVIATVLRAAAGLEDAELRLGLGRVPGVAHNRRLLRADGSIRMNWTDAEGGAAERPAELVDEELTVVRIAGTGGTLGVVVHFALHPAVLVGLDGKISADWVHFLRERVRAVVGDVPVLFLNGAMGDVNHIGPGAVRRETGFAEAERVGRAIADVALAVLDGPGEALGGRPELVRRRYRLRQRVPAPEDLAAAAALVEAAGGVQADALDGIPPLAYAHWTVRRGVALAEELEVDAAVLRLGRLALVLLPFEVFTRFGLELRRTTPHLVAKLVSLGAGPYFGYLPTAEAFDQGGYEPTLGTSTIARGEGEALLAAVAAELDALEDRPLRGDEKSCQPGWSGLSSRTLRGRRLKLAELRTPQLLLEGAALRHNLDAMANWARVRGALLAPHGKTTMAPQLWRRQLDRGGWGITVTTRQQAEVAVTAGVPAVQLAMPVAEATFADWIVASSSAADRRGTRFLCWVDSVVVVELLGAAVRRAPGARPLDVLVELGHDGGRTGARGGAAALRLAEAIVAEPGLALRGIAGYEGTAAHGGDAASLDAVDGFLRELAEAAAAVGGMIDGDTLVSVGGSAYFDRVVAILGACPGLRLMLRSGGYVTHDEGYYAGVTPSVRAAGPALRPAITVWTRIVSVPEPGLALIDAGRRDLPYDEGLPVPKLHLHDGRPVALEECELVALNDQHGFVRFPAGLGLRVGELLGLGISHPCAALDRWGALPVVASDADGTIEMEELLWTHFG</sequence>
<dbReference type="RefSeq" id="WP_243570017.1">
    <property type="nucleotide sequence ID" value="NZ_BAAARD010000002.1"/>
</dbReference>
<protein>
    <submittedName>
        <fullName evidence="2">Alanine racemase</fullName>
        <ecNumber evidence="2">5.1.1.1</ecNumber>
    </submittedName>
</protein>
<dbReference type="SUPFAM" id="SSF51419">
    <property type="entry name" value="PLP-binding barrel"/>
    <property type="match status" value="1"/>
</dbReference>
<dbReference type="Proteomes" id="UP000831304">
    <property type="component" value="Chromosome"/>
</dbReference>
<keyword evidence="2" id="KW-0413">Isomerase</keyword>
<keyword evidence="3" id="KW-1185">Reference proteome</keyword>
<proteinExistence type="predicted"/>
<dbReference type="GO" id="GO:0008784">
    <property type="term" value="F:alanine racemase activity"/>
    <property type="evidence" value="ECO:0007669"/>
    <property type="project" value="UniProtKB-EC"/>
</dbReference>
<dbReference type="PANTHER" id="PTHR28004:SF8">
    <property type="entry name" value="D-SERINE DEAMINASE"/>
    <property type="match status" value="1"/>
</dbReference>
<dbReference type="EMBL" id="CP094533">
    <property type="protein sequence ID" value="UOE27171.1"/>
    <property type="molecule type" value="Genomic_DNA"/>
</dbReference>
<evidence type="ECO:0000313" key="2">
    <source>
        <dbReference type="EMBL" id="UOE27171.1"/>
    </source>
</evidence>
<dbReference type="InterPro" id="IPR026956">
    <property type="entry name" value="D-ser_dehydrat-like_dom"/>
</dbReference>
<evidence type="ECO:0000259" key="1">
    <source>
        <dbReference type="SMART" id="SM01119"/>
    </source>
</evidence>
<dbReference type="PANTHER" id="PTHR28004">
    <property type="entry name" value="ZGC:162816-RELATED"/>
    <property type="match status" value="1"/>
</dbReference>
<name>A0ABY4AZH9_9MICO</name>
<dbReference type="SMART" id="SM01119">
    <property type="entry name" value="D-ser_dehydrat"/>
    <property type="match status" value="1"/>
</dbReference>